<keyword evidence="3" id="KW-0804">Transcription</keyword>
<dbReference type="InterPro" id="IPR036271">
    <property type="entry name" value="Tet_transcr_reg_TetR-rel_C_sf"/>
</dbReference>
<keyword evidence="2 4" id="KW-0238">DNA-binding</keyword>
<sequence length="202" mass="20996">MPPPPPPPPPTAADRGREVRQRLLRAGAELIAERGWSAVSTRAVAERAKTAQGLVHYHFASLGALLRQAALGGVEALFDELTTLLKTAATSQQALDRVLGALDAYSGTDPTSLLFTETYLAAARDEELKDGLAGILAGARDALADHLGDQGVPQPQETAVVLLAAVDGLMLHRPTSPALTSAAVGPVLRRLFTEANPGGGTV</sequence>
<evidence type="ECO:0000313" key="7">
    <source>
        <dbReference type="Proteomes" id="UP000721954"/>
    </source>
</evidence>
<dbReference type="GeneID" id="96260045"/>
<organism evidence="6 7">
    <name type="scientific">Streptomyces smyrnaeus</name>
    <dbReference type="NCBI Taxonomy" id="1387713"/>
    <lineage>
        <taxon>Bacteria</taxon>
        <taxon>Bacillati</taxon>
        <taxon>Actinomycetota</taxon>
        <taxon>Actinomycetes</taxon>
        <taxon>Kitasatosporales</taxon>
        <taxon>Streptomycetaceae</taxon>
        <taxon>Streptomyces</taxon>
    </lineage>
</organism>
<dbReference type="PROSITE" id="PS50977">
    <property type="entry name" value="HTH_TETR_2"/>
    <property type="match status" value="1"/>
</dbReference>
<proteinExistence type="predicted"/>
<feature type="domain" description="HTH tetR-type" evidence="5">
    <location>
        <begin position="17"/>
        <end position="77"/>
    </location>
</feature>
<dbReference type="SUPFAM" id="SSF46689">
    <property type="entry name" value="Homeodomain-like"/>
    <property type="match status" value="1"/>
</dbReference>
<name>A0ABS3XWF1_9ACTN</name>
<dbReference type="Gene3D" id="1.10.357.10">
    <property type="entry name" value="Tetracycline Repressor, domain 2"/>
    <property type="match status" value="1"/>
</dbReference>
<evidence type="ECO:0000256" key="4">
    <source>
        <dbReference type="PROSITE-ProRule" id="PRU00335"/>
    </source>
</evidence>
<dbReference type="PRINTS" id="PR00455">
    <property type="entry name" value="HTHTETR"/>
</dbReference>
<evidence type="ECO:0000256" key="2">
    <source>
        <dbReference type="ARBA" id="ARBA00023125"/>
    </source>
</evidence>
<evidence type="ECO:0000259" key="5">
    <source>
        <dbReference type="PROSITE" id="PS50977"/>
    </source>
</evidence>
<accession>A0ABS3XWF1</accession>
<dbReference type="EMBL" id="JAFFZM010000008">
    <property type="protein sequence ID" value="MBO8199723.1"/>
    <property type="molecule type" value="Genomic_DNA"/>
</dbReference>
<protein>
    <submittedName>
        <fullName evidence="6">TetR/AcrR family transcriptional regulator</fullName>
    </submittedName>
</protein>
<evidence type="ECO:0000256" key="1">
    <source>
        <dbReference type="ARBA" id="ARBA00023015"/>
    </source>
</evidence>
<dbReference type="Pfam" id="PF00440">
    <property type="entry name" value="TetR_N"/>
    <property type="match status" value="1"/>
</dbReference>
<feature type="DNA-binding region" description="H-T-H motif" evidence="4">
    <location>
        <begin position="40"/>
        <end position="59"/>
    </location>
</feature>
<dbReference type="PANTHER" id="PTHR30055:SF234">
    <property type="entry name" value="HTH-TYPE TRANSCRIPTIONAL REGULATOR BETI"/>
    <property type="match status" value="1"/>
</dbReference>
<dbReference type="RefSeq" id="WP_209211423.1">
    <property type="nucleotide sequence ID" value="NZ_JAFFZM010000008.1"/>
</dbReference>
<keyword evidence="7" id="KW-1185">Reference proteome</keyword>
<gene>
    <name evidence="6" type="ORF">JW613_15665</name>
</gene>
<dbReference type="InterPro" id="IPR009057">
    <property type="entry name" value="Homeodomain-like_sf"/>
</dbReference>
<evidence type="ECO:0000313" key="6">
    <source>
        <dbReference type="EMBL" id="MBO8199723.1"/>
    </source>
</evidence>
<reference evidence="6 7" key="1">
    <citation type="submission" date="2021-02" db="EMBL/GenBank/DDBJ databases">
        <title>Streptomyces spirodelae sp. nov., isolated from duckweed.</title>
        <authorList>
            <person name="Saimee Y."/>
            <person name="Duangmal K."/>
        </authorList>
    </citation>
    <scope>NUCLEOTIDE SEQUENCE [LARGE SCALE GENOMIC DNA]</scope>
    <source>
        <strain evidence="6 7">DSM 42105</strain>
    </source>
</reference>
<dbReference type="SUPFAM" id="SSF48498">
    <property type="entry name" value="Tetracyclin repressor-like, C-terminal domain"/>
    <property type="match status" value="1"/>
</dbReference>
<dbReference type="Proteomes" id="UP000721954">
    <property type="component" value="Unassembled WGS sequence"/>
</dbReference>
<keyword evidence="1" id="KW-0805">Transcription regulation</keyword>
<comment type="caution">
    <text evidence="6">The sequence shown here is derived from an EMBL/GenBank/DDBJ whole genome shotgun (WGS) entry which is preliminary data.</text>
</comment>
<dbReference type="InterPro" id="IPR001647">
    <property type="entry name" value="HTH_TetR"/>
</dbReference>
<dbReference type="InterPro" id="IPR041583">
    <property type="entry name" value="TetR_C_31"/>
</dbReference>
<dbReference type="Pfam" id="PF17940">
    <property type="entry name" value="TetR_C_31"/>
    <property type="match status" value="1"/>
</dbReference>
<evidence type="ECO:0000256" key="3">
    <source>
        <dbReference type="ARBA" id="ARBA00023163"/>
    </source>
</evidence>
<dbReference type="PANTHER" id="PTHR30055">
    <property type="entry name" value="HTH-TYPE TRANSCRIPTIONAL REGULATOR RUTR"/>
    <property type="match status" value="1"/>
</dbReference>
<dbReference type="InterPro" id="IPR050109">
    <property type="entry name" value="HTH-type_TetR-like_transc_reg"/>
</dbReference>